<keyword evidence="2" id="KW-0479">Metal-binding</keyword>
<name>A0ABR9PB40_9ACTN</name>
<accession>A0ABR9PB40</accession>
<comment type="similarity">
    <text evidence="1 2">Belongs to the cytochrome P450 family.</text>
</comment>
<dbReference type="RefSeq" id="WP_193123644.1">
    <property type="nucleotide sequence ID" value="NZ_JADBGI010000020.1"/>
</dbReference>
<evidence type="ECO:0000313" key="4">
    <source>
        <dbReference type="Proteomes" id="UP000806528"/>
    </source>
</evidence>
<dbReference type="InterPro" id="IPR002397">
    <property type="entry name" value="Cyt_P450_B"/>
</dbReference>
<evidence type="ECO:0000256" key="1">
    <source>
        <dbReference type="ARBA" id="ARBA00010617"/>
    </source>
</evidence>
<dbReference type="CDD" id="cd11029">
    <property type="entry name" value="CYP107-like"/>
    <property type="match status" value="1"/>
</dbReference>
<dbReference type="Pfam" id="PF00067">
    <property type="entry name" value="p450"/>
    <property type="match status" value="2"/>
</dbReference>
<evidence type="ECO:0000256" key="2">
    <source>
        <dbReference type="RuleBase" id="RU000461"/>
    </source>
</evidence>
<dbReference type="PRINTS" id="PR00385">
    <property type="entry name" value="P450"/>
</dbReference>
<dbReference type="InterPro" id="IPR036396">
    <property type="entry name" value="Cyt_P450_sf"/>
</dbReference>
<keyword evidence="4" id="KW-1185">Reference proteome</keyword>
<reference evidence="3 4" key="1">
    <citation type="submission" date="2020-09" db="EMBL/GenBank/DDBJ databases">
        <title>Diversity and distribution of actinomycetes associated with coral in the coast of Hainan.</title>
        <authorList>
            <person name="Li F."/>
        </authorList>
    </citation>
    <scope>NUCLEOTIDE SEQUENCE [LARGE SCALE GENOMIC DNA]</scope>
    <source>
        <strain evidence="3 4">HNM0947</strain>
    </source>
</reference>
<dbReference type="PANTHER" id="PTHR46696">
    <property type="entry name" value="P450, PUTATIVE (EUROFUNG)-RELATED"/>
    <property type="match status" value="1"/>
</dbReference>
<dbReference type="EMBL" id="JADBGI010000020">
    <property type="protein sequence ID" value="MBE3001044.1"/>
    <property type="molecule type" value="Genomic_DNA"/>
</dbReference>
<comment type="caution">
    <text evidence="3">The sequence shown here is derived from an EMBL/GenBank/DDBJ whole genome shotgun (WGS) entry which is preliminary data.</text>
</comment>
<dbReference type="SUPFAM" id="SSF48264">
    <property type="entry name" value="Cytochrome P450"/>
    <property type="match status" value="1"/>
</dbReference>
<proteinExistence type="inferred from homology"/>
<dbReference type="PROSITE" id="PS00086">
    <property type="entry name" value="CYTOCHROME_P450"/>
    <property type="match status" value="1"/>
</dbReference>
<protein>
    <submittedName>
        <fullName evidence="3">Cytochrome P450</fullName>
    </submittedName>
</protein>
<organism evidence="3 4">
    <name type="scientific">Nocardiopsis coralli</name>
    <dbReference type="NCBI Taxonomy" id="2772213"/>
    <lineage>
        <taxon>Bacteria</taxon>
        <taxon>Bacillati</taxon>
        <taxon>Actinomycetota</taxon>
        <taxon>Actinomycetes</taxon>
        <taxon>Streptosporangiales</taxon>
        <taxon>Nocardiopsidaceae</taxon>
        <taxon>Nocardiopsis</taxon>
    </lineage>
</organism>
<dbReference type="PANTHER" id="PTHR46696:SF1">
    <property type="entry name" value="CYTOCHROME P450 YJIB-RELATED"/>
    <property type="match status" value="1"/>
</dbReference>
<keyword evidence="2" id="KW-0503">Monooxygenase</keyword>
<keyword evidence="2" id="KW-0560">Oxidoreductase</keyword>
<keyword evidence="2" id="KW-0349">Heme</keyword>
<dbReference type="InterPro" id="IPR017972">
    <property type="entry name" value="Cyt_P450_CS"/>
</dbReference>
<dbReference type="Gene3D" id="1.10.630.10">
    <property type="entry name" value="Cytochrome P450"/>
    <property type="match status" value="1"/>
</dbReference>
<gene>
    <name evidence="3" type="ORF">IDM40_20450</name>
</gene>
<dbReference type="PRINTS" id="PR00359">
    <property type="entry name" value="BP450"/>
</dbReference>
<evidence type="ECO:0000313" key="3">
    <source>
        <dbReference type="EMBL" id="MBE3001044.1"/>
    </source>
</evidence>
<keyword evidence="2" id="KW-0408">Iron</keyword>
<dbReference type="Proteomes" id="UP000806528">
    <property type="component" value="Unassembled WGS sequence"/>
</dbReference>
<sequence>MSCPMHTPDGLPLIHAIPEDVQADRARLLAEGPVVRVELPGGVRAWATTHHEATKAALNDPRLVRSTDHWADFQNGAVSESWPLMGTIPRDDSNMLALDGPPHRRMRKLTSSPFSARRVERLRPHIERITDRALEGLEPRATEPLDLRAEFTFKVPMTVIGELYGVEGNEYEKLGDMYSRLFSGTTAEGEHLQILADLHRFFTELVARKRAEPGADDFTTDLIRASEEGEQPLTDEEVVTTLITVVAAGHETTVNLLNNVVRALLAHPAEHEKLRRGEYTWEQVVEETLRFDAPNNLVLFRFAAEDVELCGVTIEKGEALFTHYGASAKDPAEFGDDADVFDPGRARGRHVTFGYGPHICPGAPLSRLEAGIILPKLFERFPDLRLAVPDAELEVSTALSVNSLKELPVLLRP</sequence>
<dbReference type="InterPro" id="IPR001128">
    <property type="entry name" value="Cyt_P450"/>
</dbReference>